<dbReference type="InterPro" id="IPR002477">
    <property type="entry name" value="Peptidoglycan-bd-like"/>
</dbReference>
<feature type="domain" description="Peptidoglycan binding-like" evidence="1">
    <location>
        <begin position="236"/>
        <end position="289"/>
    </location>
</feature>
<protein>
    <recommendedName>
        <fullName evidence="1">Peptidoglycan binding-like domain-containing protein</fullName>
    </recommendedName>
</protein>
<keyword evidence="3" id="KW-1185">Reference proteome</keyword>
<feature type="domain" description="Peptidoglycan binding-like" evidence="1">
    <location>
        <begin position="305"/>
        <end position="356"/>
    </location>
</feature>
<dbReference type="Gene3D" id="1.10.101.10">
    <property type="entry name" value="PGBD-like superfamily/PGBD"/>
    <property type="match status" value="4"/>
</dbReference>
<dbReference type="SUPFAM" id="SSF47090">
    <property type="entry name" value="PGBD-like"/>
    <property type="match status" value="4"/>
</dbReference>
<name>A0A060HT28_9ARCH</name>
<dbReference type="InterPro" id="IPR052905">
    <property type="entry name" value="LD-transpeptidase_YkuD-like"/>
</dbReference>
<gene>
    <name evidence="2" type="ORF">NVIE_023750</name>
</gene>
<sequence length="504" mass="56734">MVLTSTKPMYLERNTDLGKFSHGNFDFNFDPNEPSVTIVVRVKYKLQKGISSEEAARFKERLQKAVNEFAHNRAELIPKDRNGPRIPIRVILQENNSSYHKVVDLEKVRKWPFERPWVGKDMNFGLNNGIVTLAHEFYHVLGNYDEYDGGVLENSGWWHDNRYFSDQRKSLMGNGTELRERYFDHIARKVSNLTGREYLPALVQPSSNTSNYSQPVRARAIDTHPKIRTHLKFGDRGNDVVNLQKSLNSYFDSGLKVDGIFGPKTRSAIRRLQHQFGLKEDGIVGPRTLGVFGKKATLIESGMKGNTVRDIQKTLNTRFGAGLKVDGIFGPKTKSAVQKIQRLYGLKANGIFNYNTNLAIAKEPSIIKSGMRGSYVRDVQQRLNASMGFGLKEDSIFGAKTRESVRSVQRLYGLKQDGIFGPKTKTAMNSHVPQTMRSGLKGGSVKELQGLLNRKGYSLAVDGIFGTKTKNAVMDFQRKNGLIADGIVGPKTWKIMLSGNRVRQ</sequence>
<feature type="domain" description="Peptidoglycan binding-like" evidence="1">
    <location>
        <begin position="442"/>
        <end position="496"/>
    </location>
</feature>
<accession>A0A060HT28</accession>
<dbReference type="GeneID" id="84783871"/>
<organism evidence="2 3">
    <name type="scientific">Nitrososphaera viennensis EN76</name>
    <dbReference type="NCBI Taxonomy" id="926571"/>
    <lineage>
        <taxon>Archaea</taxon>
        <taxon>Nitrososphaerota</taxon>
        <taxon>Nitrososphaeria</taxon>
        <taxon>Nitrososphaerales</taxon>
        <taxon>Nitrososphaeraceae</taxon>
        <taxon>Nitrososphaera</taxon>
    </lineage>
</organism>
<dbReference type="InterPro" id="IPR036366">
    <property type="entry name" value="PGBDSf"/>
</dbReference>
<evidence type="ECO:0000259" key="1">
    <source>
        <dbReference type="Pfam" id="PF01471"/>
    </source>
</evidence>
<feature type="domain" description="Peptidoglycan binding-like" evidence="1">
    <location>
        <begin position="372"/>
        <end position="428"/>
    </location>
</feature>
<evidence type="ECO:0000313" key="3">
    <source>
        <dbReference type="Proteomes" id="UP000027093"/>
    </source>
</evidence>
<evidence type="ECO:0000313" key="2">
    <source>
        <dbReference type="EMBL" id="AIC16636.1"/>
    </source>
</evidence>
<dbReference type="STRING" id="926571.NVIE_023750"/>
<dbReference type="AlphaFoldDB" id="A0A060HT28"/>
<proteinExistence type="predicted"/>
<dbReference type="Proteomes" id="UP000027093">
    <property type="component" value="Chromosome"/>
</dbReference>
<dbReference type="OrthoDB" id="248099at2157"/>
<dbReference type="HOGENOM" id="CLU_540392_0_0_2"/>
<reference evidence="2 3" key="1">
    <citation type="journal article" date="2014" name="Int. J. Syst. Evol. Microbiol.">
        <title>Nitrososphaera viennensis gen. nov., sp. nov., an aerobic and mesophilic, ammonia-oxidizing archaeon from soil and a member of the archaeal phylum Thaumarchaeota.</title>
        <authorList>
            <person name="Stieglmeier M."/>
            <person name="Klingl A."/>
            <person name="Alves R.J."/>
            <person name="Rittmann S.K."/>
            <person name="Melcher M."/>
            <person name="Leisch N."/>
            <person name="Schleper C."/>
        </authorList>
    </citation>
    <scope>NUCLEOTIDE SEQUENCE [LARGE SCALE GENOMIC DNA]</scope>
    <source>
        <strain evidence="2">EN76</strain>
    </source>
</reference>
<dbReference type="KEGG" id="nvn:NVIE_023750"/>
<dbReference type="InterPro" id="IPR036365">
    <property type="entry name" value="PGBD-like_sf"/>
</dbReference>
<dbReference type="Pfam" id="PF01471">
    <property type="entry name" value="PG_binding_1"/>
    <property type="match status" value="4"/>
</dbReference>
<dbReference type="RefSeq" id="WP_075055357.1">
    <property type="nucleotide sequence ID" value="NZ_CP007536.1"/>
</dbReference>
<dbReference type="PANTHER" id="PTHR41533:SF1">
    <property type="entry name" value="L,D-TRANSPEPTIDASE YCBB-RELATED"/>
    <property type="match status" value="1"/>
</dbReference>
<dbReference type="PANTHER" id="PTHR41533">
    <property type="entry name" value="L,D-TRANSPEPTIDASE HI_1667-RELATED"/>
    <property type="match status" value="1"/>
</dbReference>
<dbReference type="GeneID" id="85941218"/>
<dbReference type="EMBL" id="CP007536">
    <property type="protein sequence ID" value="AIC16636.1"/>
    <property type="molecule type" value="Genomic_DNA"/>
</dbReference>